<protein>
    <submittedName>
        <fullName evidence="2">Uncharacterized protein</fullName>
    </submittedName>
</protein>
<dbReference type="AlphaFoldDB" id="A0A7I7XFB2"/>
<sequence length="141" mass="15706">MLRVPGWIMWLYRRKFVRDVASQTVAGFIVVIAGYLFGLGAGTIPPPTNRNFVVDLLIVVASFVVASAVTFWLALRLDLNGPTTHRPLVVPSGGDVFRAYFWQAKPWWIKTGYVVARWLVLTMPLWGTAALSAALWLAFSP</sequence>
<dbReference type="KEGG" id="mmag:MMAD_21740"/>
<keyword evidence="1" id="KW-0812">Transmembrane</keyword>
<feature type="transmembrane region" description="Helical" evidence="1">
    <location>
        <begin position="115"/>
        <end position="139"/>
    </location>
</feature>
<keyword evidence="3" id="KW-1185">Reference proteome</keyword>
<feature type="transmembrane region" description="Helical" evidence="1">
    <location>
        <begin position="20"/>
        <end position="40"/>
    </location>
</feature>
<proteinExistence type="predicted"/>
<keyword evidence="1" id="KW-0472">Membrane</keyword>
<keyword evidence="1" id="KW-1133">Transmembrane helix</keyword>
<dbReference type="EMBL" id="AP022610">
    <property type="protein sequence ID" value="BBZ27879.1"/>
    <property type="molecule type" value="Genomic_DNA"/>
</dbReference>
<dbReference type="Proteomes" id="UP000466517">
    <property type="component" value="Chromosome"/>
</dbReference>
<evidence type="ECO:0000256" key="1">
    <source>
        <dbReference type="SAM" id="Phobius"/>
    </source>
</evidence>
<evidence type="ECO:0000313" key="3">
    <source>
        <dbReference type="Proteomes" id="UP000466517"/>
    </source>
</evidence>
<reference evidence="2 3" key="1">
    <citation type="journal article" date="2019" name="Emerg. Microbes Infect.">
        <title>Comprehensive subspecies identification of 175 nontuberculous mycobacteria species based on 7547 genomic profiles.</title>
        <authorList>
            <person name="Matsumoto Y."/>
            <person name="Kinjo T."/>
            <person name="Motooka D."/>
            <person name="Nabeya D."/>
            <person name="Jung N."/>
            <person name="Uechi K."/>
            <person name="Horii T."/>
            <person name="Iida T."/>
            <person name="Fujita J."/>
            <person name="Nakamura S."/>
        </authorList>
    </citation>
    <scope>NUCLEOTIDE SEQUENCE [LARGE SCALE GENOMIC DNA]</scope>
    <source>
        <strain evidence="2 3">JCM 13574</strain>
    </source>
</reference>
<evidence type="ECO:0000313" key="2">
    <source>
        <dbReference type="EMBL" id="BBZ27879.1"/>
    </source>
</evidence>
<name>A0A7I7XFB2_9MYCO</name>
<organism evidence="2 3">
    <name type="scientific">Mycolicibacterium madagascariense</name>
    <dbReference type="NCBI Taxonomy" id="212765"/>
    <lineage>
        <taxon>Bacteria</taxon>
        <taxon>Bacillati</taxon>
        <taxon>Actinomycetota</taxon>
        <taxon>Actinomycetes</taxon>
        <taxon>Mycobacteriales</taxon>
        <taxon>Mycobacteriaceae</taxon>
        <taxon>Mycolicibacterium</taxon>
    </lineage>
</organism>
<gene>
    <name evidence="2" type="ORF">MMAD_21740</name>
</gene>
<accession>A0A7I7XFB2</accession>
<feature type="transmembrane region" description="Helical" evidence="1">
    <location>
        <begin position="52"/>
        <end position="75"/>
    </location>
</feature>